<evidence type="ECO:0000256" key="4">
    <source>
        <dbReference type="ARBA" id="ARBA00022454"/>
    </source>
</evidence>
<evidence type="ECO:0000313" key="8">
    <source>
        <dbReference type="Proteomes" id="UP001159427"/>
    </source>
</evidence>
<dbReference type="CDD" id="cd22647">
    <property type="entry name" value="CTF3_NTD_HEAT"/>
    <property type="match status" value="1"/>
</dbReference>
<dbReference type="Pfam" id="PF07778">
    <property type="entry name" value="CENP-I"/>
    <property type="match status" value="1"/>
</dbReference>
<dbReference type="InterPro" id="IPR012485">
    <property type="entry name" value="CENP-I"/>
</dbReference>
<organism evidence="7 8">
    <name type="scientific">Porites evermanni</name>
    <dbReference type="NCBI Taxonomy" id="104178"/>
    <lineage>
        <taxon>Eukaryota</taxon>
        <taxon>Metazoa</taxon>
        <taxon>Cnidaria</taxon>
        <taxon>Anthozoa</taxon>
        <taxon>Hexacorallia</taxon>
        <taxon>Scleractinia</taxon>
        <taxon>Fungiina</taxon>
        <taxon>Poritidae</taxon>
        <taxon>Porites</taxon>
    </lineage>
</organism>
<accession>A0ABN8MDN9</accession>
<reference evidence="7 8" key="1">
    <citation type="submission" date="2022-05" db="EMBL/GenBank/DDBJ databases">
        <authorList>
            <consortium name="Genoscope - CEA"/>
            <person name="William W."/>
        </authorList>
    </citation>
    <scope>NUCLEOTIDE SEQUENCE [LARGE SCALE GENOMIC DNA]</scope>
</reference>
<evidence type="ECO:0008006" key="9">
    <source>
        <dbReference type="Google" id="ProtNLM"/>
    </source>
</evidence>
<comment type="similarity">
    <text evidence="3">Belongs to the CENP-I/CTF3 family.</text>
</comment>
<dbReference type="EMBL" id="CALNXI010000342">
    <property type="protein sequence ID" value="CAH3025222.1"/>
    <property type="molecule type" value="Genomic_DNA"/>
</dbReference>
<dbReference type="PANTHER" id="PTHR48208:SF2">
    <property type="entry name" value="CENTROMERE PROTEIN I"/>
    <property type="match status" value="1"/>
</dbReference>
<evidence type="ECO:0000256" key="1">
    <source>
        <dbReference type="ARBA" id="ARBA00004123"/>
    </source>
</evidence>
<keyword evidence="5" id="KW-0539">Nucleus</keyword>
<keyword evidence="8" id="KW-1185">Reference proteome</keyword>
<evidence type="ECO:0000256" key="6">
    <source>
        <dbReference type="ARBA" id="ARBA00023328"/>
    </source>
</evidence>
<sequence>MTNDSSNLTTADEAITFLVNQDLTAPKVRIKVETALAVEKIESVAFSDGLQPEQLLNLVKLGTSGKYGDGISSRIIKCLIPQGAVPSLAVVIAVSRICTNKLSMNVKALLVRWTLIIFNLIDDLRDVHSLYGILFLFLESDLLFPHICHLLYYLTRKEDVRPFRIRKLLDLQNRLGIKPYLAGLLSVYKIHCPNLVTIAMPASNKKLWFKQSDSSWKEAVKKVQSKYNHQTSLDSYFLRAEKPHKAPVAKRRKLRSSSIPVVQTTFISEKKTSVEQLSSFNDLLGNIDSIEFPSQVACVLNSPFLQHVLTSNPDFVMLQRLNFWLNHSLYEDFLSGPSSESVDPNSLLLLQKLKQFTCFLQESIPAVEAFLVRYLYTWNGLDFRPLVLQLVTRLSLWPFQRLNDLVLEPLRKLFFSSQVYVKCQVLYCFTELLRNFLAVELPRQQELLQEEQSKRARDLTSVSLFVEDEAESFDPLKTIYDFIHFVDRICVVSLQVEGDHALLQHWILNFFELVSTSHRQFSLPFVLIPSSGIIYRMLFSNNSMAVSRLCHIIVNYKKEFESLKISQGESQSTPLAFPDGFQSIQRFNQYILDICDSLWRNKAFIDREKSFCFSIPSSVTDSLAVRHMNELFSIHHHISLVGEAWKFLHQTQSEGMKLTPSLIKGRSRRAYMDYLKQRNIGGILVFLDTFIRPRS</sequence>
<evidence type="ECO:0000256" key="5">
    <source>
        <dbReference type="ARBA" id="ARBA00023242"/>
    </source>
</evidence>
<proteinExistence type="inferred from homology"/>
<keyword evidence="6" id="KW-0137">Centromere</keyword>
<name>A0ABN8MDN9_9CNID</name>
<protein>
    <recommendedName>
        <fullName evidence="9">Centromere protein I</fullName>
    </recommendedName>
</protein>
<comment type="caution">
    <text evidence="7">The sequence shown here is derived from an EMBL/GenBank/DDBJ whole genome shotgun (WGS) entry which is preliminary data.</text>
</comment>
<gene>
    <name evidence="7" type="ORF">PEVE_00025413</name>
</gene>
<dbReference type="PANTHER" id="PTHR48208">
    <property type="entry name" value="CENTROMERE PROTEIN I"/>
    <property type="match status" value="1"/>
</dbReference>
<comment type="subcellular location">
    <subcellularLocation>
        <location evidence="2">Chromosome</location>
        <location evidence="2">Centromere</location>
    </subcellularLocation>
    <subcellularLocation>
        <location evidence="1">Nucleus</location>
    </subcellularLocation>
</comment>
<evidence type="ECO:0000256" key="3">
    <source>
        <dbReference type="ARBA" id="ARBA00005470"/>
    </source>
</evidence>
<keyword evidence="4" id="KW-0158">Chromosome</keyword>
<evidence type="ECO:0000313" key="7">
    <source>
        <dbReference type="EMBL" id="CAH3025222.1"/>
    </source>
</evidence>
<evidence type="ECO:0000256" key="2">
    <source>
        <dbReference type="ARBA" id="ARBA00004584"/>
    </source>
</evidence>
<dbReference type="Proteomes" id="UP001159427">
    <property type="component" value="Unassembled WGS sequence"/>
</dbReference>